<evidence type="ECO:0000313" key="2">
    <source>
        <dbReference type="EMBL" id="PIR97081.1"/>
    </source>
</evidence>
<feature type="domain" description="CYTH" evidence="1">
    <location>
        <begin position="1"/>
        <end position="182"/>
    </location>
</feature>
<dbReference type="Pfam" id="PF01928">
    <property type="entry name" value="CYTH"/>
    <property type="match status" value="1"/>
</dbReference>
<evidence type="ECO:0000259" key="1">
    <source>
        <dbReference type="PROSITE" id="PS51707"/>
    </source>
</evidence>
<accession>A0A2H0VDC8</accession>
<dbReference type="InterPro" id="IPR023577">
    <property type="entry name" value="CYTH_domain"/>
</dbReference>
<sequence>MIEVEIRGKLSPKEYSRLRGFFGKEGKKVEEHKREMYLLFDYPGYSHDPTERKIDIRLRNTDGFCEIMLKRKVSTGNQAREEVSLPLKENTLDKAKEVVKALGCKKGLKMIREKLVYEHEGIEWSLVNCPPKDIKYYEAEIVVENKDESEEKRKELVAAAEKLGVKVLNDERMKEFIYMLDKEVNEVVEL</sequence>
<reference evidence="3" key="1">
    <citation type="submission" date="2017-09" db="EMBL/GenBank/DDBJ databases">
        <title>Depth-based differentiation of microbial function through sediment-hosted aquifers and enrichment of novel symbionts in the deep terrestrial subsurface.</title>
        <authorList>
            <person name="Probst A.J."/>
            <person name="Ladd B."/>
            <person name="Jarett J.K."/>
            <person name="Geller-Mcgrath D.E."/>
            <person name="Sieber C.M.K."/>
            <person name="Emerson J.B."/>
            <person name="Anantharaman K."/>
            <person name="Thomas B.C."/>
            <person name="Malmstrom R."/>
            <person name="Stieglmeier M."/>
            <person name="Klingl A."/>
            <person name="Woyke T."/>
            <person name="Ryan C.M."/>
            <person name="Banfield J.F."/>
        </authorList>
    </citation>
    <scope>NUCLEOTIDE SEQUENCE [LARGE SCALE GENOMIC DNA]</scope>
</reference>
<comment type="caution">
    <text evidence="2">The sequence shown here is derived from an EMBL/GenBank/DDBJ whole genome shotgun (WGS) entry which is preliminary data.</text>
</comment>
<dbReference type="EMBL" id="PFAJ01000044">
    <property type="protein sequence ID" value="PIR97081.1"/>
    <property type="molecule type" value="Genomic_DNA"/>
</dbReference>
<dbReference type="InterPro" id="IPR033469">
    <property type="entry name" value="CYTH-like_dom_sf"/>
</dbReference>
<organism evidence="2 3">
    <name type="scientific">Candidatus Doudnabacteria bacterium CG10_big_fil_rev_8_21_14_0_10_41_10</name>
    <dbReference type="NCBI Taxonomy" id="1974551"/>
    <lineage>
        <taxon>Bacteria</taxon>
        <taxon>Candidatus Doudnaibacteriota</taxon>
    </lineage>
</organism>
<dbReference type="Gene3D" id="2.40.320.10">
    <property type="entry name" value="Hypothetical Protein Pfu-838710-001"/>
    <property type="match status" value="1"/>
</dbReference>
<name>A0A2H0VDC8_9BACT</name>
<dbReference type="Proteomes" id="UP000230557">
    <property type="component" value="Unassembled WGS sequence"/>
</dbReference>
<gene>
    <name evidence="2" type="ORF">COT91_03180</name>
</gene>
<proteinExistence type="predicted"/>
<dbReference type="PROSITE" id="PS51707">
    <property type="entry name" value="CYTH"/>
    <property type="match status" value="1"/>
</dbReference>
<dbReference type="SUPFAM" id="SSF55154">
    <property type="entry name" value="CYTH-like phosphatases"/>
    <property type="match status" value="1"/>
</dbReference>
<protein>
    <recommendedName>
        <fullName evidence="1">CYTH domain-containing protein</fullName>
    </recommendedName>
</protein>
<evidence type="ECO:0000313" key="3">
    <source>
        <dbReference type="Proteomes" id="UP000230557"/>
    </source>
</evidence>
<dbReference type="AlphaFoldDB" id="A0A2H0VDC8"/>